<protein>
    <submittedName>
        <fullName evidence="1">Uncharacterized protein</fullName>
    </submittedName>
</protein>
<accession>A0ACC1IU01</accession>
<dbReference type="EMBL" id="JANBPG010000059">
    <property type="protein sequence ID" value="KAJ1900811.1"/>
    <property type="molecule type" value="Genomic_DNA"/>
</dbReference>
<reference evidence="1" key="1">
    <citation type="submission" date="2022-07" db="EMBL/GenBank/DDBJ databases">
        <title>Phylogenomic reconstructions and comparative analyses of Kickxellomycotina fungi.</title>
        <authorList>
            <person name="Reynolds N.K."/>
            <person name="Stajich J.E."/>
            <person name="Barry K."/>
            <person name="Grigoriev I.V."/>
            <person name="Crous P."/>
            <person name="Smith M.E."/>
        </authorList>
    </citation>
    <scope>NUCLEOTIDE SEQUENCE</scope>
    <source>
        <strain evidence="1">Benny 63K</strain>
    </source>
</reference>
<sequence length="182" mass="18772">MPAPTPVTVPTFDPMSISTPPAPSTIPEPDFAPATASGNVLSLANAPASTSASGASLGSTDLPLTFMLNGLFKNTGLGKLDTVGEHSGESLPFGLHFSPTHDSTVNDMWSKSHSGSHWETSSGTSWSKGLHTAHHSKSGQDNNKMADDYDMYDLSGLDNSAGKSATMSLVAIVLSLISLVAA</sequence>
<organism evidence="1 2">
    <name type="scientific">Kickxella alabastrina</name>
    <dbReference type="NCBI Taxonomy" id="61397"/>
    <lineage>
        <taxon>Eukaryota</taxon>
        <taxon>Fungi</taxon>
        <taxon>Fungi incertae sedis</taxon>
        <taxon>Zoopagomycota</taxon>
        <taxon>Kickxellomycotina</taxon>
        <taxon>Kickxellomycetes</taxon>
        <taxon>Kickxellales</taxon>
        <taxon>Kickxellaceae</taxon>
        <taxon>Kickxella</taxon>
    </lineage>
</organism>
<keyword evidence="2" id="KW-1185">Reference proteome</keyword>
<proteinExistence type="predicted"/>
<evidence type="ECO:0000313" key="1">
    <source>
        <dbReference type="EMBL" id="KAJ1900811.1"/>
    </source>
</evidence>
<evidence type="ECO:0000313" key="2">
    <source>
        <dbReference type="Proteomes" id="UP001150581"/>
    </source>
</evidence>
<comment type="caution">
    <text evidence="1">The sequence shown here is derived from an EMBL/GenBank/DDBJ whole genome shotgun (WGS) entry which is preliminary data.</text>
</comment>
<name>A0ACC1IU01_9FUNG</name>
<gene>
    <name evidence="1" type="ORF">LPJ66_001234</name>
</gene>
<dbReference type="Proteomes" id="UP001150581">
    <property type="component" value="Unassembled WGS sequence"/>
</dbReference>